<evidence type="ECO:0000313" key="1">
    <source>
        <dbReference type="EMBL" id="MBU3864224.1"/>
    </source>
</evidence>
<evidence type="ECO:0000313" key="2">
    <source>
        <dbReference type="Proteomes" id="UP000720508"/>
    </source>
</evidence>
<comment type="caution">
    <text evidence="1">The sequence shown here is derived from an EMBL/GenBank/DDBJ whole genome shotgun (WGS) entry which is preliminary data.</text>
</comment>
<organism evidence="1 2">
    <name type="scientific">Streptomyces niphimycinicus</name>
    <dbReference type="NCBI Taxonomy" id="2842201"/>
    <lineage>
        <taxon>Bacteria</taxon>
        <taxon>Bacillati</taxon>
        <taxon>Actinomycetota</taxon>
        <taxon>Actinomycetes</taxon>
        <taxon>Kitasatosporales</taxon>
        <taxon>Streptomycetaceae</taxon>
        <taxon>Streptomyces</taxon>
    </lineage>
</organism>
<dbReference type="RefSeq" id="WP_216341244.1">
    <property type="nucleotide sequence ID" value="NZ_JAHLEM010000075.1"/>
</dbReference>
<dbReference type="Proteomes" id="UP000720508">
    <property type="component" value="Unassembled WGS sequence"/>
</dbReference>
<protein>
    <submittedName>
        <fullName evidence="1">Uncharacterized protein</fullName>
    </submittedName>
</protein>
<name>A0ABS6CBI1_9ACTN</name>
<reference evidence="1 2" key="1">
    <citation type="submission" date="2021-06" db="EMBL/GenBank/DDBJ databases">
        <authorList>
            <person name="Pan X."/>
        </authorList>
    </citation>
    <scope>NUCLEOTIDE SEQUENCE [LARGE SCALE GENOMIC DNA]</scope>
    <source>
        <strain evidence="1 2">4503</strain>
    </source>
</reference>
<accession>A0ABS6CBI1</accession>
<sequence>MTVHSPRLRNSSGAELNLRSQILFQDPTRTRTQDLVTAVGSWHKTYVHESSHWARYHGSTVGILLSLLRRSRDGLAAHTISRLSRQQSGDLYESRTSGRPFLSFGRYPRHTGGELRYNELDWLNLYYSYYLLLDPEGLTEFDFTTWDTRAAFENSLQDTWRQSAGVEMAERPEDTPVSVTGPLKLVHTSEGPLTTRILFECAAVIDELVQFEGVFMRMTDPTLREFLHEEMSGE</sequence>
<dbReference type="EMBL" id="JAHLEM010000075">
    <property type="protein sequence ID" value="MBU3864224.1"/>
    <property type="molecule type" value="Genomic_DNA"/>
</dbReference>
<keyword evidence="2" id="KW-1185">Reference proteome</keyword>
<proteinExistence type="predicted"/>
<gene>
    <name evidence="1" type="ORF">KN815_09090</name>
</gene>